<dbReference type="InterPro" id="IPR041492">
    <property type="entry name" value="HAD_2"/>
</dbReference>
<dbReference type="GO" id="GO:0006281">
    <property type="term" value="P:DNA repair"/>
    <property type="evidence" value="ECO:0007669"/>
    <property type="project" value="TreeGrafter"/>
</dbReference>
<comment type="caution">
    <text evidence="1">The sequence shown here is derived from an EMBL/GenBank/DDBJ whole genome shotgun (WGS) entry which is preliminary data.</text>
</comment>
<dbReference type="InterPro" id="IPR036412">
    <property type="entry name" value="HAD-like_sf"/>
</dbReference>
<dbReference type="InterPro" id="IPR023198">
    <property type="entry name" value="PGP-like_dom2"/>
</dbReference>
<dbReference type="AlphaFoldDB" id="A0A1A9RHU0"/>
<name>A0A1A9RHU0_EIKCO</name>
<dbReference type="PANTHER" id="PTHR43434">
    <property type="entry name" value="PHOSPHOGLYCOLATE PHOSPHATASE"/>
    <property type="match status" value="1"/>
</dbReference>
<accession>A0A1A9RHU0</accession>
<organism evidence="1 2">
    <name type="scientific">Eikenella corrodens</name>
    <dbReference type="NCBI Taxonomy" id="539"/>
    <lineage>
        <taxon>Bacteria</taxon>
        <taxon>Pseudomonadati</taxon>
        <taxon>Pseudomonadota</taxon>
        <taxon>Betaproteobacteria</taxon>
        <taxon>Neisseriales</taxon>
        <taxon>Neisseriaceae</taxon>
        <taxon>Eikenella</taxon>
    </lineage>
</organism>
<dbReference type="GO" id="GO:0008967">
    <property type="term" value="F:phosphoglycolate phosphatase activity"/>
    <property type="evidence" value="ECO:0007669"/>
    <property type="project" value="TreeGrafter"/>
</dbReference>
<dbReference type="GO" id="GO:0005829">
    <property type="term" value="C:cytosol"/>
    <property type="evidence" value="ECO:0007669"/>
    <property type="project" value="TreeGrafter"/>
</dbReference>
<dbReference type="InterPro" id="IPR050155">
    <property type="entry name" value="HAD-like_hydrolase_sf"/>
</dbReference>
<dbReference type="SFLD" id="SFLDS00003">
    <property type="entry name" value="Haloacid_Dehalogenase"/>
    <property type="match status" value="1"/>
</dbReference>
<dbReference type="EMBL" id="LXSF01000001">
    <property type="protein sequence ID" value="OAM18257.1"/>
    <property type="molecule type" value="Genomic_DNA"/>
</dbReference>
<dbReference type="RefSeq" id="WP_064083471.1">
    <property type="nucleotide sequence ID" value="NZ_LXSF01000001.1"/>
</dbReference>
<dbReference type="Proteomes" id="UP000078003">
    <property type="component" value="Unassembled WGS sequence"/>
</dbReference>
<evidence type="ECO:0000313" key="1">
    <source>
        <dbReference type="EMBL" id="OAM18257.1"/>
    </source>
</evidence>
<sequence length="214" mass="23676">MKPYRVLIFDWDGTLADSTAQIVQGVQNSFCRFGWPPPAEADIRATIGLSLREALRRLCPQLDQQQTEAAIRAYQHEYFHRREQTVLFPDAGHTLQRLQQHYWLAVATGKGRRGLDAALDETDTRSFFLATRTVDECASKPQPEMVLSICDELGVHPAEALVIGDTTHDLHMAHNAQSPAIALTTGAHTPGQLQTAPHLAMLDGLTSLAAWLAE</sequence>
<gene>
    <name evidence="1" type="ORF">A7P85_00840</name>
</gene>
<dbReference type="PANTHER" id="PTHR43434:SF24">
    <property type="entry name" value="HYDROLASE-RELATED"/>
    <property type="match status" value="1"/>
</dbReference>
<dbReference type="SFLD" id="SFLDG01129">
    <property type="entry name" value="C1.5:_HAD__Beta-PGM__Phosphata"/>
    <property type="match status" value="1"/>
</dbReference>
<dbReference type="NCBIfam" id="TIGR01549">
    <property type="entry name" value="HAD-SF-IA-v1"/>
    <property type="match status" value="1"/>
</dbReference>
<dbReference type="Gene3D" id="3.40.50.1000">
    <property type="entry name" value="HAD superfamily/HAD-like"/>
    <property type="match status" value="1"/>
</dbReference>
<dbReference type="InterPro" id="IPR006439">
    <property type="entry name" value="HAD-SF_hydro_IA"/>
</dbReference>
<proteinExistence type="predicted"/>
<dbReference type="Pfam" id="PF13419">
    <property type="entry name" value="HAD_2"/>
    <property type="match status" value="1"/>
</dbReference>
<dbReference type="Gene3D" id="1.10.150.240">
    <property type="entry name" value="Putative phosphatase, domain 2"/>
    <property type="match status" value="1"/>
</dbReference>
<protein>
    <submittedName>
        <fullName evidence="1">Phosphoglycolate phosphatase</fullName>
    </submittedName>
</protein>
<reference evidence="2" key="1">
    <citation type="submission" date="2016-05" db="EMBL/GenBank/DDBJ databases">
        <title>Draft genome of Corynebacterium afermentans subsp. afermentans LCDC 88199T.</title>
        <authorList>
            <person name="Bernier A.-M."/>
            <person name="Bernard K."/>
        </authorList>
    </citation>
    <scope>NUCLEOTIDE SEQUENCE [LARGE SCALE GENOMIC DNA]</scope>
    <source>
        <strain evidence="2">NML01-0328</strain>
    </source>
</reference>
<dbReference type="InterPro" id="IPR023214">
    <property type="entry name" value="HAD_sf"/>
</dbReference>
<dbReference type="SUPFAM" id="SSF56784">
    <property type="entry name" value="HAD-like"/>
    <property type="match status" value="1"/>
</dbReference>
<evidence type="ECO:0000313" key="2">
    <source>
        <dbReference type="Proteomes" id="UP000078003"/>
    </source>
</evidence>